<accession>A0ABW5ZYK8</accession>
<organism evidence="6 7">
    <name type="scientific">Psychroserpens luteus</name>
    <dbReference type="NCBI Taxonomy" id="1434066"/>
    <lineage>
        <taxon>Bacteria</taxon>
        <taxon>Pseudomonadati</taxon>
        <taxon>Bacteroidota</taxon>
        <taxon>Flavobacteriia</taxon>
        <taxon>Flavobacteriales</taxon>
        <taxon>Flavobacteriaceae</taxon>
        <taxon>Psychroserpens</taxon>
    </lineage>
</organism>
<dbReference type="Gene3D" id="2.60.120.200">
    <property type="match status" value="1"/>
</dbReference>
<comment type="caution">
    <text evidence="6">The sequence shown here is derived from an EMBL/GenBank/DDBJ whole genome shotgun (WGS) entry which is preliminary data.</text>
</comment>
<protein>
    <submittedName>
        <fullName evidence="6">LamG-like jellyroll fold domain-containing protein</fullName>
    </submittedName>
</protein>
<sequence>MMQKLLHIVFFLILFSVPQFSYSQDTDNDTYSNDIDLDSDNDGIPDTVEQGSSIANGPECGGEVNFDFNAIATEESGDGNVSTLLEGEVFRIANVGTGLDVLVTLVDFVGATVTTLDDNSSNSTYFKPGVEFIGVPAGQEAYVEFNLQFVLSGSITPAVVPEVFINLNDIDGNTDMSEKDKVQTPISYVIDSPTDVTITEEANFLVATSGSTNYSGTSNANPTVNIASRYLNLSSYTVRLGILTSATLATINLPNTIRNYSIEFSCVTNFVNPQIVFADSDGDGIANYLDIDSDNDGIPDNVEAQTTNGYIQPSGGVNGSGSPINYGPFLTPVDTDGDGVPDYLDADSDNDGTPDILENGMGNTLSGNDSDNDGLDDNFETNGINDASFDVNEDFNDPSSLPDADGDLLSGGDVDYRDLFDVNPTTTAALEFDGIKDYLRVNSFIDGLDQVTIMAWVKIDNTASGTMTIAGEDLGCRLFVENGNKIGFLTTTAGNTSSLVVSSAINTNEWHHVTGVFSATTGVNELYVDGELVGSNSGPASANIEVTSSSNGAFEIGRRSSNLINKEYFYGELDEVRVFNKSLSANQIQQMVFQEISNFSGNVRGTIIDKNIIDFSNSNNVLWANLLAYYPMSEIKGNDLNDYSQYSRTLKITNISAVQSETAPMPFQTNNDGDWSIQNTWLHGNVWDIENAATNKDWSIVQIKNEVTSSNSHTNLGLFIDTNKKLTIIGDHKVENTWYFELNGTLDLKSDSQLIQGAHSDLVTSSQGKILRRQEGNSSVYWYNYWASPVGISNATTLVDNNTNTNNASNTSYKLSMLKKGDGNNIQFTTAHDEVGKVSTRWTYMYQNGVTYYDYVSIDDDTNLQPGVGYTQKGTGNAGTEQQYIFEGKPNNGTILVNAIDTGGSGSVPSVSKTDYLLGNPYPSAVDLNKFILDNSAVIDGSIQLWQQWSGTSHNLNDYNGGYATVNLGGSVRASQFVGLNGGNSGGEEGTKLPTRYLPVGQGFTTEIVNTGNIIFKNSQRVFIKEADADGLDSDLGSAFLRSSEIPVDGSISEEKIMQKIRLEFNSVDGPAARRELLLVFSDFTTDEFDYGYEAKNSGVGNDDMSLILNDELMLIQAYAAIVDDKVVPLSIKTSGSYNYNIKITDLKNFDDDQAIYIKDNFTGETFDLRNNQAYEFSSESGTFSTRFEIVFHPGESLSTEEDAYQYNLIYFNTSTNKLFVKGLQKDVKHVQIINMLGQTVQEFTDVDYQDLNNGLQLSKLTTGTYVAYFKTENGIKTKKILVQ</sequence>
<keyword evidence="2" id="KW-1015">Disulfide bond</keyword>
<dbReference type="SUPFAM" id="SSF49899">
    <property type="entry name" value="Concanavalin A-like lectins/glucanases"/>
    <property type="match status" value="1"/>
</dbReference>
<feature type="compositionally biased region" description="Acidic residues" evidence="3">
    <location>
        <begin position="370"/>
        <end position="379"/>
    </location>
</feature>
<gene>
    <name evidence="6" type="ORF">ACFS29_13920</name>
</gene>
<dbReference type="PANTHER" id="PTHR47635:SF2">
    <property type="entry name" value="LAMG-LIKE JELLYROLL FOLD DOMAIN-CONTAINING PROTEIN"/>
    <property type="match status" value="1"/>
</dbReference>
<reference evidence="7" key="1">
    <citation type="journal article" date="2019" name="Int. J. Syst. Evol. Microbiol.">
        <title>The Global Catalogue of Microorganisms (GCM) 10K type strain sequencing project: providing services to taxonomists for standard genome sequencing and annotation.</title>
        <authorList>
            <consortium name="The Broad Institute Genomics Platform"/>
            <consortium name="The Broad Institute Genome Sequencing Center for Infectious Disease"/>
            <person name="Wu L."/>
            <person name="Ma J."/>
        </authorList>
    </citation>
    <scope>NUCLEOTIDE SEQUENCE [LARGE SCALE GENOMIC DNA]</scope>
    <source>
        <strain evidence="7">KCTC 32514</strain>
    </source>
</reference>
<dbReference type="PANTHER" id="PTHR47635">
    <property type="entry name" value="CUB DOMAIN-CONTAINING PROTEIN"/>
    <property type="match status" value="1"/>
</dbReference>
<dbReference type="Pfam" id="PF13385">
    <property type="entry name" value="Laminin_G_3"/>
    <property type="match status" value="1"/>
</dbReference>
<dbReference type="EMBL" id="JBHUOS010000010">
    <property type="protein sequence ID" value="MFD2916748.1"/>
    <property type="molecule type" value="Genomic_DNA"/>
</dbReference>
<dbReference type="SMART" id="SM00560">
    <property type="entry name" value="LamGL"/>
    <property type="match status" value="1"/>
</dbReference>
<proteinExistence type="predicted"/>
<feature type="signal peptide" evidence="4">
    <location>
        <begin position="1"/>
        <end position="21"/>
    </location>
</feature>
<dbReference type="InterPro" id="IPR026444">
    <property type="entry name" value="Secre_tail"/>
</dbReference>
<evidence type="ECO:0000256" key="4">
    <source>
        <dbReference type="SAM" id="SignalP"/>
    </source>
</evidence>
<evidence type="ECO:0000313" key="6">
    <source>
        <dbReference type="EMBL" id="MFD2916748.1"/>
    </source>
</evidence>
<evidence type="ECO:0000259" key="5">
    <source>
        <dbReference type="SMART" id="SM00560"/>
    </source>
</evidence>
<evidence type="ECO:0000256" key="3">
    <source>
        <dbReference type="SAM" id="MobiDB-lite"/>
    </source>
</evidence>
<dbReference type="RefSeq" id="WP_194506390.1">
    <property type="nucleotide sequence ID" value="NZ_JADILU010000001.1"/>
</dbReference>
<evidence type="ECO:0000313" key="7">
    <source>
        <dbReference type="Proteomes" id="UP001597548"/>
    </source>
</evidence>
<evidence type="ECO:0000256" key="2">
    <source>
        <dbReference type="ARBA" id="ARBA00023157"/>
    </source>
</evidence>
<dbReference type="InterPro" id="IPR006558">
    <property type="entry name" value="LamG-like"/>
</dbReference>
<evidence type="ECO:0000256" key="1">
    <source>
        <dbReference type="ARBA" id="ARBA00022729"/>
    </source>
</evidence>
<feature type="chain" id="PRO_5047148740" evidence="4">
    <location>
        <begin position="22"/>
        <end position="1284"/>
    </location>
</feature>
<dbReference type="InterPro" id="IPR013320">
    <property type="entry name" value="ConA-like_dom_sf"/>
</dbReference>
<name>A0ABW5ZYK8_9FLAO</name>
<keyword evidence="7" id="KW-1185">Reference proteome</keyword>
<feature type="domain" description="LamG-like jellyroll fold" evidence="5">
    <location>
        <begin position="449"/>
        <end position="586"/>
    </location>
</feature>
<feature type="region of interest" description="Disordered" evidence="3">
    <location>
        <begin position="346"/>
        <end position="383"/>
    </location>
</feature>
<dbReference type="Proteomes" id="UP001597548">
    <property type="component" value="Unassembled WGS sequence"/>
</dbReference>
<keyword evidence="1 4" id="KW-0732">Signal</keyword>
<dbReference type="NCBIfam" id="TIGR04183">
    <property type="entry name" value="Por_Secre_tail"/>
    <property type="match status" value="1"/>
</dbReference>